<dbReference type="Pfam" id="PF01408">
    <property type="entry name" value="GFO_IDH_MocA"/>
    <property type="match status" value="1"/>
</dbReference>
<dbReference type="InterPro" id="IPR050984">
    <property type="entry name" value="Gfo/Idh/MocA_domain"/>
</dbReference>
<dbReference type="EMBL" id="UGHR01000003">
    <property type="protein sequence ID" value="STR44735.1"/>
    <property type="molecule type" value="Genomic_DNA"/>
</dbReference>
<evidence type="ECO:0000313" key="8">
    <source>
        <dbReference type="Proteomes" id="UP000295794"/>
    </source>
</evidence>
<dbReference type="PANTHER" id="PTHR22604">
    <property type="entry name" value="OXIDOREDUCTASES"/>
    <property type="match status" value="1"/>
</dbReference>
<dbReference type="OrthoDB" id="9793050at2"/>
<dbReference type="InterPro" id="IPR055170">
    <property type="entry name" value="GFO_IDH_MocA-like_dom"/>
</dbReference>
<keyword evidence="8" id="KW-1185">Reference proteome</keyword>
<organism evidence="5 7">
    <name type="scientific">Iodobacter fluviatilis</name>
    <dbReference type="NCBI Taxonomy" id="537"/>
    <lineage>
        <taxon>Bacteria</taxon>
        <taxon>Pseudomonadati</taxon>
        <taxon>Pseudomonadota</taxon>
        <taxon>Betaproteobacteria</taxon>
        <taxon>Neisseriales</taxon>
        <taxon>Chitinibacteraceae</taxon>
        <taxon>Iodobacter</taxon>
    </lineage>
</organism>
<dbReference type="Pfam" id="PF22725">
    <property type="entry name" value="GFO_IDH_MocA_C3"/>
    <property type="match status" value="1"/>
</dbReference>
<dbReference type="SUPFAM" id="SSF51735">
    <property type="entry name" value="NAD(P)-binding Rossmann-fold domains"/>
    <property type="match status" value="1"/>
</dbReference>
<gene>
    <name evidence="5" type="primary">gfo</name>
    <name evidence="6" type="ORF">EV682_12067</name>
    <name evidence="5" type="ORF">NCTC11159_03278</name>
</gene>
<evidence type="ECO:0000313" key="5">
    <source>
        <dbReference type="EMBL" id="STR44735.1"/>
    </source>
</evidence>
<dbReference type="Proteomes" id="UP000295794">
    <property type="component" value="Unassembled WGS sequence"/>
</dbReference>
<sequence>MTIRFGMIGTGHIANRFAQGLAYIADEAQLAAVWNRNQAKASAFAEQYGGVVHQSVDDLLASDIDAVYIATPHTSHAQYSIAAMKAGKAVLCEKPAATSLAELERVLDVATQTGQLFMEAMKPGFYPLYQALREHLSTDPIGPIAFVRCGFASPNVAADHAVLKPEMAGGGLLDIGIYGAFLAVDWLGGVQNVQALGRLNGGVDTFASINSQHSGGISQLYCGLDLAGSGEAMLAGPDGHVVLDEKWWNPTAATIFYKDGRKVRLEKPSVGSGLQYETAHFCHLLTTGQSESPLMPYAHSRAMIAILDAARAELGLVYPFEVRAVNQLL</sequence>
<dbReference type="PANTHER" id="PTHR22604:SF105">
    <property type="entry name" value="TRANS-1,2-DIHYDROBENZENE-1,2-DIOL DEHYDROGENASE"/>
    <property type="match status" value="1"/>
</dbReference>
<proteinExistence type="inferred from homology"/>
<evidence type="ECO:0000259" key="3">
    <source>
        <dbReference type="Pfam" id="PF01408"/>
    </source>
</evidence>
<dbReference type="GO" id="GO:0000166">
    <property type="term" value="F:nucleotide binding"/>
    <property type="evidence" value="ECO:0007669"/>
    <property type="project" value="InterPro"/>
</dbReference>
<dbReference type="EMBL" id="SMBT01000020">
    <property type="protein sequence ID" value="TCU81665.1"/>
    <property type="molecule type" value="Genomic_DNA"/>
</dbReference>
<dbReference type="Proteomes" id="UP000255108">
    <property type="component" value="Unassembled WGS sequence"/>
</dbReference>
<dbReference type="EC" id="1.1.99.28" evidence="5"/>
<evidence type="ECO:0000259" key="4">
    <source>
        <dbReference type="Pfam" id="PF22725"/>
    </source>
</evidence>
<protein>
    <submittedName>
        <fullName evidence="6">Dehydrogenase</fullName>
    </submittedName>
    <submittedName>
        <fullName evidence="5">Glucose--fructose oxidoreductase</fullName>
        <ecNumber evidence="5">1.1.99.28</ecNumber>
    </submittedName>
</protein>
<evidence type="ECO:0000313" key="7">
    <source>
        <dbReference type="Proteomes" id="UP000255108"/>
    </source>
</evidence>
<dbReference type="Gene3D" id="3.40.50.720">
    <property type="entry name" value="NAD(P)-binding Rossmann-like Domain"/>
    <property type="match status" value="1"/>
</dbReference>
<dbReference type="SUPFAM" id="SSF55347">
    <property type="entry name" value="Glyceraldehyde-3-phosphate dehydrogenase-like, C-terminal domain"/>
    <property type="match status" value="1"/>
</dbReference>
<dbReference type="RefSeq" id="WP_115228500.1">
    <property type="nucleotide sequence ID" value="NZ_CAWOLO010000020.1"/>
</dbReference>
<keyword evidence="2 5" id="KW-0560">Oxidoreductase</keyword>
<dbReference type="Gene3D" id="3.30.360.10">
    <property type="entry name" value="Dihydrodipicolinate Reductase, domain 2"/>
    <property type="match status" value="1"/>
</dbReference>
<name>A0A377STN4_9NEIS</name>
<accession>A0A377STN4</accession>
<evidence type="ECO:0000313" key="6">
    <source>
        <dbReference type="EMBL" id="TCU81665.1"/>
    </source>
</evidence>
<evidence type="ECO:0000256" key="1">
    <source>
        <dbReference type="ARBA" id="ARBA00010928"/>
    </source>
</evidence>
<feature type="domain" description="Gfo/Idh/MocA-like oxidoreductase N-terminal" evidence="3">
    <location>
        <begin position="3"/>
        <end position="118"/>
    </location>
</feature>
<evidence type="ECO:0000256" key="2">
    <source>
        <dbReference type="ARBA" id="ARBA00023002"/>
    </source>
</evidence>
<comment type="similarity">
    <text evidence="1">Belongs to the Gfo/Idh/MocA family.</text>
</comment>
<reference evidence="5 7" key="1">
    <citation type="submission" date="2018-06" db="EMBL/GenBank/DDBJ databases">
        <authorList>
            <consortium name="Pathogen Informatics"/>
            <person name="Doyle S."/>
        </authorList>
    </citation>
    <scope>NUCLEOTIDE SEQUENCE [LARGE SCALE GENOMIC DNA]</scope>
    <source>
        <strain evidence="5 7">NCTC11159</strain>
    </source>
</reference>
<feature type="domain" description="GFO/IDH/MocA-like oxidoreductase" evidence="4">
    <location>
        <begin position="129"/>
        <end position="232"/>
    </location>
</feature>
<dbReference type="GO" id="GO:0047061">
    <property type="term" value="F:glucose-fructose oxidoreductase activity"/>
    <property type="evidence" value="ECO:0007669"/>
    <property type="project" value="UniProtKB-EC"/>
</dbReference>
<dbReference type="InterPro" id="IPR036291">
    <property type="entry name" value="NAD(P)-bd_dom_sf"/>
</dbReference>
<dbReference type="InterPro" id="IPR000683">
    <property type="entry name" value="Gfo/Idh/MocA-like_OxRdtase_N"/>
</dbReference>
<dbReference type="AlphaFoldDB" id="A0A377STN4"/>
<reference evidence="6 8" key="2">
    <citation type="submission" date="2019-03" db="EMBL/GenBank/DDBJ databases">
        <title>Genomic Encyclopedia of Type Strains, Phase IV (KMG-IV): sequencing the most valuable type-strain genomes for metagenomic binning, comparative biology and taxonomic classification.</title>
        <authorList>
            <person name="Goeker M."/>
        </authorList>
    </citation>
    <scope>NUCLEOTIDE SEQUENCE [LARGE SCALE GENOMIC DNA]</scope>
    <source>
        <strain evidence="6 8">DSM 3764</strain>
    </source>
</reference>